<name>A0ABR6ZM34_9BURK</name>
<dbReference type="Pfam" id="PF03466">
    <property type="entry name" value="LysR_substrate"/>
    <property type="match status" value="1"/>
</dbReference>
<dbReference type="CDD" id="cd08472">
    <property type="entry name" value="PBP2_CrgA_like_3"/>
    <property type="match status" value="1"/>
</dbReference>
<dbReference type="SUPFAM" id="SSF53850">
    <property type="entry name" value="Periplasmic binding protein-like II"/>
    <property type="match status" value="1"/>
</dbReference>
<keyword evidence="4" id="KW-0804">Transcription</keyword>
<evidence type="ECO:0000256" key="1">
    <source>
        <dbReference type="ARBA" id="ARBA00009437"/>
    </source>
</evidence>
<protein>
    <submittedName>
        <fullName evidence="6">LysR family transcriptional regulator</fullName>
    </submittedName>
</protein>
<sequence>MDRFQAMQVFTRVVDSNSFTRAADSLGLPRTTVTTTIQNLESLLQVRLLNRTTRRLSLTPDGAAYYERCVRILADVDETEASFQNVARGPKGQLRIDVPTSIGKLILLPQVCEFYSRYPDIKLVMGMGDRMVDMVQEAVDCVIRVGELQDSSMIARRIGTFQSITCAAPDYLDTHGEPQTIDDLQHHQAVHYFSSRTGRNLDWDFIVDGKTIDVTVNGKISVNDSEAYIDCAIKGFGLIQAPRFMLMPHLQSGALREVLPQWTPAPMPISVVYLANRHLSPKVRAFVDWVAELFPRCPLFSGRDAELLNGMSECEFAGKQDQQRSTGNTLRAVLEHQNIAETVF</sequence>
<organism evidence="6 7">
    <name type="scientific">Undibacterium hunanense</name>
    <dbReference type="NCBI Taxonomy" id="2762292"/>
    <lineage>
        <taxon>Bacteria</taxon>
        <taxon>Pseudomonadati</taxon>
        <taxon>Pseudomonadota</taxon>
        <taxon>Betaproteobacteria</taxon>
        <taxon>Burkholderiales</taxon>
        <taxon>Oxalobacteraceae</taxon>
        <taxon>Undibacterium</taxon>
    </lineage>
</organism>
<accession>A0ABR6ZM34</accession>
<dbReference type="Gene3D" id="3.40.190.290">
    <property type="match status" value="1"/>
</dbReference>
<evidence type="ECO:0000313" key="6">
    <source>
        <dbReference type="EMBL" id="MBC3916948.1"/>
    </source>
</evidence>
<dbReference type="Proteomes" id="UP000650424">
    <property type="component" value="Unassembled WGS sequence"/>
</dbReference>
<evidence type="ECO:0000256" key="4">
    <source>
        <dbReference type="ARBA" id="ARBA00023163"/>
    </source>
</evidence>
<reference evidence="6 7" key="1">
    <citation type="submission" date="2020-08" db="EMBL/GenBank/DDBJ databases">
        <title>Novel species isolated from subtropical streams in China.</title>
        <authorList>
            <person name="Lu H."/>
        </authorList>
    </citation>
    <scope>NUCLEOTIDE SEQUENCE [LARGE SCALE GENOMIC DNA]</scope>
    <source>
        <strain evidence="6 7">CY18W</strain>
    </source>
</reference>
<feature type="domain" description="HTH lysR-type" evidence="5">
    <location>
        <begin position="1"/>
        <end position="59"/>
    </location>
</feature>
<evidence type="ECO:0000259" key="5">
    <source>
        <dbReference type="PROSITE" id="PS50931"/>
    </source>
</evidence>
<dbReference type="PANTHER" id="PTHR30537:SF72">
    <property type="entry name" value="LYSR FAMILY TRANSCRIPTIONAL REGULATOR"/>
    <property type="match status" value="1"/>
</dbReference>
<keyword evidence="2" id="KW-0805">Transcription regulation</keyword>
<dbReference type="InterPro" id="IPR005119">
    <property type="entry name" value="LysR_subst-bd"/>
</dbReference>
<dbReference type="InterPro" id="IPR036388">
    <property type="entry name" value="WH-like_DNA-bd_sf"/>
</dbReference>
<dbReference type="Gene3D" id="1.10.10.10">
    <property type="entry name" value="Winged helix-like DNA-binding domain superfamily/Winged helix DNA-binding domain"/>
    <property type="match status" value="1"/>
</dbReference>
<dbReference type="RefSeq" id="WP_186946173.1">
    <property type="nucleotide sequence ID" value="NZ_JACOGF010000002.1"/>
</dbReference>
<proteinExistence type="inferred from homology"/>
<dbReference type="Pfam" id="PF00126">
    <property type="entry name" value="HTH_1"/>
    <property type="match status" value="1"/>
</dbReference>
<dbReference type="InterPro" id="IPR036390">
    <property type="entry name" value="WH_DNA-bd_sf"/>
</dbReference>
<dbReference type="EMBL" id="JACOGF010000002">
    <property type="protein sequence ID" value="MBC3916948.1"/>
    <property type="molecule type" value="Genomic_DNA"/>
</dbReference>
<dbReference type="PANTHER" id="PTHR30537">
    <property type="entry name" value="HTH-TYPE TRANSCRIPTIONAL REGULATOR"/>
    <property type="match status" value="1"/>
</dbReference>
<comment type="caution">
    <text evidence="6">The sequence shown here is derived from an EMBL/GenBank/DDBJ whole genome shotgun (WGS) entry which is preliminary data.</text>
</comment>
<keyword evidence="7" id="KW-1185">Reference proteome</keyword>
<keyword evidence="3" id="KW-0238">DNA-binding</keyword>
<dbReference type="InterPro" id="IPR000847">
    <property type="entry name" value="LysR_HTH_N"/>
</dbReference>
<dbReference type="InterPro" id="IPR058163">
    <property type="entry name" value="LysR-type_TF_proteobact-type"/>
</dbReference>
<gene>
    <name evidence="6" type="ORF">H8L32_05620</name>
</gene>
<evidence type="ECO:0000256" key="3">
    <source>
        <dbReference type="ARBA" id="ARBA00023125"/>
    </source>
</evidence>
<comment type="similarity">
    <text evidence="1">Belongs to the LysR transcriptional regulatory family.</text>
</comment>
<dbReference type="PROSITE" id="PS50931">
    <property type="entry name" value="HTH_LYSR"/>
    <property type="match status" value="1"/>
</dbReference>
<evidence type="ECO:0000313" key="7">
    <source>
        <dbReference type="Proteomes" id="UP000650424"/>
    </source>
</evidence>
<evidence type="ECO:0000256" key="2">
    <source>
        <dbReference type="ARBA" id="ARBA00023015"/>
    </source>
</evidence>
<dbReference type="SUPFAM" id="SSF46785">
    <property type="entry name" value="Winged helix' DNA-binding domain"/>
    <property type="match status" value="1"/>
</dbReference>